<evidence type="ECO:0000313" key="3">
    <source>
        <dbReference type="Proteomes" id="UP001600888"/>
    </source>
</evidence>
<protein>
    <recommendedName>
        <fullName evidence="4">Cytochrome P450</fullName>
    </recommendedName>
</protein>
<evidence type="ECO:0008006" key="4">
    <source>
        <dbReference type="Google" id="ProtNLM"/>
    </source>
</evidence>
<gene>
    <name evidence="2" type="ORF">FJTKL_05548</name>
</gene>
<feature type="compositionally biased region" description="Low complexity" evidence="1">
    <location>
        <begin position="362"/>
        <end position="395"/>
    </location>
</feature>
<dbReference type="InterPro" id="IPR036396">
    <property type="entry name" value="Cyt_P450_sf"/>
</dbReference>
<dbReference type="SUPFAM" id="SSF48264">
    <property type="entry name" value="Cytochrome P450"/>
    <property type="match status" value="1"/>
</dbReference>
<reference evidence="2 3" key="1">
    <citation type="submission" date="2024-03" db="EMBL/GenBank/DDBJ databases">
        <title>A high-quality draft genome sequence of Diaporthe vaccinii, a causative agent of upright dieback and viscid rot disease in cranberry plants.</title>
        <authorList>
            <person name="Sarrasin M."/>
            <person name="Lang B.F."/>
            <person name="Burger G."/>
        </authorList>
    </citation>
    <scope>NUCLEOTIDE SEQUENCE [LARGE SCALE GENOMIC DNA]</scope>
    <source>
        <strain evidence="2 3">IS7</strain>
    </source>
</reference>
<evidence type="ECO:0000313" key="2">
    <source>
        <dbReference type="EMBL" id="KAL2293728.1"/>
    </source>
</evidence>
<evidence type="ECO:0000256" key="1">
    <source>
        <dbReference type="SAM" id="MobiDB-lite"/>
    </source>
</evidence>
<dbReference type="PANTHER" id="PTHR47582">
    <property type="entry name" value="P450, PUTATIVE (EUROFUNG)-RELATED"/>
    <property type="match status" value="1"/>
</dbReference>
<dbReference type="PANTHER" id="PTHR47582:SF1">
    <property type="entry name" value="P450, PUTATIVE (EUROFUNG)-RELATED"/>
    <property type="match status" value="1"/>
</dbReference>
<dbReference type="Pfam" id="PF00067">
    <property type="entry name" value="p450"/>
    <property type="match status" value="1"/>
</dbReference>
<name>A0ABR4FG96_9PEZI</name>
<feature type="region of interest" description="Disordered" evidence="1">
    <location>
        <begin position="345"/>
        <end position="395"/>
    </location>
</feature>
<comment type="caution">
    <text evidence="2">The sequence shown here is derived from an EMBL/GenBank/DDBJ whole genome shotgun (WGS) entry which is preliminary data.</text>
</comment>
<organism evidence="2 3">
    <name type="scientific">Diaporthe vaccinii</name>
    <dbReference type="NCBI Taxonomy" id="105482"/>
    <lineage>
        <taxon>Eukaryota</taxon>
        <taxon>Fungi</taxon>
        <taxon>Dikarya</taxon>
        <taxon>Ascomycota</taxon>
        <taxon>Pezizomycotina</taxon>
        <taxon>Sordariomycetes</taxon>
        <taxon>Sordariomycetidae</taxon>
        <taxon>Diaporthales</taxon>
        <taxon>Diaporthaceae</taxon>
        <taxon>Diaporthe</taxon>
        <taxon>Diaporthe eres species complex</taxon>
    </lineage>
</organism>
<proteinExistence type="predicted"/>
<accession>A0ABR4FG96</accession>
<dbReference type="Gene3D" id="1.10.630.10">
    <property type="entry name" value="Cytochrome P450"/>
    <property type="match status" value="1"/>
</dbReference>
<dbReference type="InterPro" id="IPR053007">
    <property type="entry name" value="CYP450_monoxygenase_sec-met"/>
</dbReference>
<dbReference type="Proteomes" id="UP001600888">
    <property type="component" value="Unassembled WGS sequence"/>
</dbReference>
<dbReference type="InterPro" id="IPR001128">
    <property type="entry name" value="Cyt_P450"/>
</dbReference>
<keyword evidence="3" id="KW-1185">Reference proteome</keyword>
<sequence>MTVRAFDALSVDEETRSFARQVHHLEAATLSNGASLDRLNLTTAQEKLRLVDKLVLESTKDPAHIELYDWVQHLVSVSATTGFYGPQNPYKDPQHEKDFWTFNNRIPLISSGLAWLFAPKAHKARNNHSARYRAYFRAGGIETASNFIRERTCTFIENGAPPLEAASMNTGLDVALISNYAGIAFWTVYHVLSRPGLLEAVRDEAEKAVIRGEKEGDYTLDVSVLRTSCPLLVSVFQETQRLKTTVANIREVISDTSISAGGKDYMFKKGNYVQLHCPPVLRSKELWYDHFLRFALLHFPTGPKIPSRIKPHSQPSEAPKYRTLIGKWIASLTLFTGVRTQTILTHGGSSGSARTRTQPAASCPRTSSRPWPSPSGAWRRTSAPRASTRARACWS</sequence>
<dbReference type="EMBL" id="JBAWTH010000001">
    <property type="protein sequence ID" value="KAL2293728.1"/>
    <property type="molecule type" value="Genomic_DNA"/>
</dbReference>
<feature type="compositionally biased region" description="Polar residues" evidence="1">
    <location>
        <begin position="351"/>
        <end position="360"/>
    </location>
</feature>